<keyword evidence="1" id="KW-1133">Transmembrane helix</keyword>
<dbReference type="AlphaFoldDB" id="A0AA38PM84"/>
<organism evidence="2 3">
    <name type="scientific">Lentinula raphanica</name>
    <dbReference type="NCBI Taxonomy" id="153919"/>
    <lineage>
        <taxon>Eukaryota</taxon>
        <taxon>Fungi</taxon>
        <taxon>Dikarya</taxon>
        <taxon>Basidiomycota</taxon>
        <taxon>Agaricomycotina</taxon>
        <taxon>Agaricomycetes</taxon>
        <taxon>Agaricomycetidae</taxon>
        <taxon>Agaricales</taxon>
        <taxon>Marasmiineae</taxon>
        <taxon>Omphalotaceae</taxon>
        <taxon>Lentinula</taxon>
    </lineage>
</organism>
<evidence type="ECO:0000256" key="1">
    <source>
        <dbReference type="SAM" id="Phobius"/>
    </source>
</evidence>
<dbReference type="Proteomes" id="UP001163846">
    <property type="component" value="Unassembled WGS sequence"/>
</dbReference>
<evidence type="ECO:0000313" key="3">
    <source>
        <dbReference type="Proteomes" id="UP001163846"/>
    </source>
</evidence>
<protein>
    <submittedName>
        <fullName evidence="2">Uncharacterized protein</fullName>
    </submittedName>
</protein>
<name>A0AA38PM84_9AGAR</name>
<gene>
    <name evidence="2" type="ORF">F5878DRAFT_600401</name>
</gene>
<keyword evidence="1" id="KW-0812">Transmembrane</keyword>
<sequence length="193" mass="21533">MPSTPRPNPTSTPQPNQPYVVAITVSAVLGTILLMLILLALLLFIRRRRRHSKIPSHSIDQHGRWYRSKRFHWDSPQRSRASRDNSGIFETSNTVPMSVWEAPGSWNTPIAPSDSVSRLLSLKQPRDLQQESVLSTRMQIRLTTGDRMKGMISSEVGTDSDVGTAIVEETKWVHAGGAELIPQIQRASSAINN</sequence>
<dbReference type="EMBL" id="MU805942">
    <property type="protein sequence ID" value="KAJ3845061.1"/>
    <property type="molecule type" value="Genomic_DNA"/>
</dbReference>
<reference evidence="2" key="1">
    <citation type="submission" date="2022-08" db="EMBL/GenBank/DDBJ databases">
        <authorList>
            <consortium name="DOE Joint Genome Institute"/>
            <person name="Min B."/>
            <person name="Riley R."/>
            <person name="Sierra-Patev S."/>
            <person name="Naranjo-Ortiz M."/>
            <person name="Looney B."/>
            <person name="Konkel Z."/>
            <person name="Slot J.C."/>
            <person name="Sakamoto Y."/>
            <person name="Steenwyk J.L."/>
            <person name="Rokas A."/>
            <person name="Carro J."/>
            <person name="Camarero S."/>
            <person name="Ferreira P."/>
            <person name="Molpeceres G."/>
            <person name="Ruiz-Duenas F.J."/>
            <person name="Serrano A."/>
            <person name="Henrissat B."/>
            <person name="Drula E."/>
            <person name="Hughes K.W."/>
            <person name="Mata J.L."/>
            <person name="Ishikawa N.K."/>
            <person name="Vargas-Isla R."/>
            <person name="Ushijima S."/>
            <person name="Smith C.A."/>
            <person name="Ahrendt S."/>
            <person name="Andreopoulos W."/>
            <person name="He G."/>
            <person name="Labutti K."/>
            <person name="Lipzen A."/>
            <person name="Ng V."/>
            <person name="Sandor L."/>
            <person name="Barry K."/>
            <person name="Martinez A.T."/>
            <person name="Xiao Y."/>
            <person name="Gibbons J.G."/>
            <person name="Terashima K."/>
            <person name="Hibbett D.S."/>
            <person name="Grigoriev I.V."/>
        </authorList>
    </citation>
    <scope>NUCLEOTIDE SEQUENCE</scope>
    <source>
        <strain evidence="2">TFB9207</strain>
    </source>
</reference>
<feature type="transmembrane region" description="Helical" evidence="1">
    <location>
        <begin position="20"/>
        <end position="45"/>
    </location>
</feature>
<comment type="caution">
    <text evidence="2">The sequence shown here is derived from an EMBL/GenBank/DDBJ whole genome shotgun (WGS) entry which is preliminary data.</text>
</comment>
<evidence type="ECO:0000313" key="2">
    <source>
        <dbReference type="EMBL" id="KAJ3845061.1"/>
    </source>
</evidence>
<keyword evidence="3" id="KW-1185">Reference proteome</keyword>
<keyword evidence="1" id="KW-0472">Membrane</keyword>
<proteinExistence type="predicted"/>
<accession>A0AA38PM84</accession>